<feature type="signal peptide" evidence="2">
    <location>
        <begin position="1"/>
        <end position="20"/>
    </location>
</feature>
<name>A0ABW0M9W0_9BURK</name>
<sequence length="75" mass="8018">MKKLLGIAAIILAFSPLAQAQGNDALAGHPEARNDRPAAESYEHAPVAHKAHKGAKHVAKVKHQVKHHHKAAKKA</sequence>
<evidence type="ECO:0000256" key="1">
    <source>
        <dbReference type="SAM" id="MobiDB-lite"/>
    </source>
</evidence>
<dbReference type="RefSeq" id="WP_378998043.1">
    <property type="nucleotide sequence ID" value="NZ_JBHSMT010000024.1"/>
</dbReference>
<comment type="caution">
    <text evidence="3">The sequence shown here is derived from an EMBL/GenBank/DDBJ whole genome shotgun (WGS) entry which is preliminary data.</text>
</comment>
<accession>A0ABW0M9W0</accession>
<proteinExistence type="predicted"/>
<dbReference type="Proteomes" id="UP001596045">
    <property type="component" value="Unassembled WGS sequence"/>
</dbReference>
<evidence type="ECO:0000256" key="2">
    <source>
        <dbReference type="SAM" id="SignalP"/>
    </source>
</evidence>
<keyword evidence="4" id="KW-1185">Reference proteome</keyword>
<feature type="compositionally biased region" description="Basic and acidic residues" evidence="1">
    <location>
        <begin position="30"/>
        <end position="43"/>
    </location>
</feature>
<gene>
    <name evidence="3" type="ORF">ACFPM8_13310</name>
</gene>
<feature type="chain" id="PRO_5045063157" evidence="2">
    <location>
        <begin position="21"/>
        <end position="75"/>
    </location>
</feature>
<feature type="region of interest" description="Disordered" evidence="1">
    <location>
        <begin position="25"/>
        <end position="54"/>
    </location>
</feature>
<evidence type="ECO:0000313" key="3">
    <source>
        <dbReference type="EMBL" id="MFC5474934.1"/>
    </source>
</evidence>
<reference evidence="4" key="1">
    <citation type="journal article" date="2019" name="Int. J. Syst. Evol. Microbiol.">
        <title>The Global Catalogue of Microorganisms (GCM) 10K type strain sequencing project: providing services to taxonomists for standard genome sequencing and annotation.</title>
        <authorList>
            <consortium name="The Broad Institute Genomics Platform"/>
            <consortium name="The Broad Institute Genome Sequencing Center for Infectious Disease"/>
            <person name="Wu L."/>
            <person name="Ma J."/>
        </authorList>
    </citation>
    <scope>NUCLEOTIDE SEQUENCE [LARGE SCALE GENOMIC DNA]</scope>
    <source>
        <strain evidence="4">JCM 17066</strain>
    </source>
</reference>
<protein>
    <submittedName>
        <fullName evidence="3">Uncharacterized protein</fullName>
    </submittedName>
</protein>
<organism evidence="3 4">
    <name type="scientific">Paraherbaspirillum soli</name>
    <dbReference type="NCBI Taxonomy" id="631222"/>
    <lineage>
        <taxon>Bacteria</taxon>
        <taxon>Pseudomonadati</taxon>
        <taxon>Pseudomonadota</taxon>
        <taxon>Betaproteobacteria</taxon>
        <taxon>Burkholderiales</taxon>
        <taxon>Oxalobacteraceae</taxon>
        <taxon>Paraherbaspirillum</taxon>
    </lineage>
</organism>
<evidence type="ECO:0000313" key="4">
    <source>
        <dbReference type="Proteomes" id="UP001596045"/>
    </source>
</evidence>
<keyword evidence="2" id="KW-0732">Signal</keyword>
<dbReference type="EMBL" id="JBHSMT010000024">
    <property type="protein sequence ID" value="MFC5474934.1"/>
    <property type="molecule type" value="Genomic_DNA"/>
</dbReference>